<dbReference type="EC" id="1.14.13.9" evidence="9"/>
<dbReference type="Gene3D" id="3.50.50.60">
    <property type="entry name" value="FAD/NAD(P)-binding domain"/>
    <property type="match status" value="1"/>
</dbReference>
<dbReference type="GO" id="GO:0006569">
    <property type="term" value="P:L-tryptophan catabolic process"/>
    <property type="evidence" value="ECO:0007669"/>
    <property type="project" value="UniProtKB-UniRule"/>
</dbReference>
<keyword evidence="7 9" id="KW-0503">Monooxygenase</keyword>
<feature type="domain" description="FAD-binding" evidence="10">
    <location>
        <begin position="2"/>
        <end position="324"/>
    </location>
</feature>
<evidence type="ECO:0000256" key="1">
    <source>
        <dbReference type="ARBA" id="ARBA00001974"/>
    </source>
</evidence>
<dbReference type="FunFam" id="3.50.50.60:FF:000185">
    <property type="entry name" value="Kynurenine 3-monooxygenase"/>
    <property type="match status" value="1"/>
</dbReference>
<dbReference type="Proteomes" id="UP000001357">
    <property type="component" value="Unassembled WGS sequence"/>
</dbReference>
<comment type="function">
    <text evidence="9">Catalyzes the hydroxylation of L-kynurenine (L-Kyn) to form 3-hydroxy-L-kynurenine (L-3OHKyn). Required for synthesis of quinolinic acid.</text>
</comment>
<comment type="catalytic activity">
    <reaction evidence="8 9">
        <text>L-kynurenine + NADPH + O2 + H(+) = 3-hydroxy-L-kynurenine + NADP(+) + H2O</text>
        <dbReference type="Rhea" id="RHEA:20545"/>
        <dbReference type="ChEBI" id="CHEBI:15377"/>
        <dbReference type="ChEBI" id="CHEBI:15378"/>
        <dbReference type="ChEBI" id="CHEBI:15379"/>
        <dbReference type="ChEBI" id="CHEBI:57783"/>
        <dbReference type="ChEBI" id="CHEBI:57959"/>
        <dbReference type="ChEBI" id="CHEBI:58125"/>
        <dbReference type="ChEBI" id="CHEBI:58349"/>
        <dbReference type="EC" id="1.14.13.9"/>
    </reaction>
</comment>
<dbReference type="HAMAP" id="MF_01971">
    <property type="entry name" value="Kynurenine_monooxygenase"/>
    <property type="match status" value="1"/>
</dbReference>
<keyword evidence="2 9" id="KW-0285">Flavoprotein</keyword>
<dbReference type="GeneID" id="5892833"/>
<dbReference type="InterPro" id="IPR002938">
    <property type="entry name" value="FAD-bd"/>
</dbReference>
<dbReference type="KEGG" id="mbr:MONBRDRAFT_33218"/>
<comment type="pathway">
    <text evidence="9">Cofactor biosynthesis; NAD(+) biosynthesis; quinolinate from L-kynurenine: step 1/3.</text>
</comment>
<name>A9V478_MONBE</name>
<dbReference type="GO" id="GO:0070189">
    <property type="term" value="P:kynurenine metabolic process"/>
    <property type="evidence" value="ECO:0000318"/>
    <property type="project" value="GO_Central"/>
</dbReference>
<evidence type="ECO:0000313" key="12">
    <source>
        <dbReference type="Proteomes" id="UP000001357"/>
    </source>
</evidence>
<dbReference type="UniPathway" id="UPA00253">
    <property type="reaction ID" value="UER00328"/>
</dbReference>
<organism evidence="11 12">
    <name type="scientific">Monosiga brevicollis</name>
    <name type="common">Choanoflagellate</name>
    <dbReference type="NCBI Taxonomy" id="81824"/>
    <lineage>
        <taxon>Eukaryota</taxon>
        <taxon>Choanoflagellata</taxon>
        <taxon>Craspedida</taxon>
        <taxon>Salpingoecidae</taxon>
        <taxon>Monosiga</taxon>
    </lineage>
</organism>
<dbReference type="STRING" id="81824.A9V478"/>
<dbReference type="EMBL" id="CH991558">
    <property type="protein sequence ID" value="EDQ87572.1"/>
    <property type="molecule type" value="Genomic_DNA"/>
</dbReference>
<dbReference type="eggNOG" id="KOG2614">
    <property type="taxonomic scope" value="Eukaryota"/>
</dbReference>
<evidence type="ECO:0000256" key="2">
    <source>
        <dbReference type="ARBA" id="ARBA00022630"/>
    </source>
</evidence>
<keyword evidence="9" id="KW-0496">Mitochondrion</keyword>
<dbReference type="OMA" id="REFMFIA"/>
<evidence type="ECO:0000256" key="5">
    <source>
        <dbReference type="ARBA" id="ARBA00022857"/>
    </source>
</evidence>
<keyword evidence="6 9" id="KW-0560">Oxidoreductase</keyword>
<protein>
    <recommendedName>
        <fullName evidence="9">Kynurenine 3-monooxygenase</fullName>
        <ecNumber evidence="9">1.14.13.9</ecNumber>
    </recommendedName>
    <alternativeName>
        <fullName evidence="9">Kynurenine 3-hydroxylase</fullName>
    </alternativeName>
</protein>
<evidence type="ECO:0000313" key="11">
    <source>
        <dbReference type="EMBL" id="EDQ87572.1"/>
    </source>
</evidence>
<keyword evidence="4 9" id="KW-0274">FAD</keyword>
<dbReference type="GO" id="GO:0043420">
    <property type="term" value="P:anthranilate metabolic process"/>
    <property type="evidence" value="ECO:0007669"/>
    <property type="project" value="UniProtKB-UniRule"/>
</dbReference>
<comment type="similarity">
    <text evidence="9">Belongs to the aromatic-ring hydroxylase family. KMO subfamily.</text>
</comment>
<dbReference type="GO" id="GO:0019805">
    <property type="term" value="P:quinolinate biosynthetic process"/>
    <property type="evidence" value="ECO:0007669"/>
    <property type="project" value="UniProtKB-UniRule"/>
</dbReference>
<dbReference type="RefSeq" id="XP_001747492.1">
    <property type="nucleotide sequence ID" value="XM_001747440.1"/>
</dbReference>
<accession>A9V478</accession>
<dbReference type="PANTHER" id="PTHR46028">
    <property type="entry name" value="KYNURENINE 3-MONOOXYGENASE"/>
    <property type="match status" value="1"/>
</dbReference>
<proteinExistence type="inferred from homology"/>
<dbReference type="InterPro" id="IPR027545">
    <property type="entry name" value="Kynurenine_monooxygenase"/>
</dbReference>
<keyword evidence="5 9" id="KW-0521">NADP</keyword>
<keyword evidence="3 9" id="KW-0662">Pyridine nucleotide biosynthesis</keyword>
<comment type="subcellular location">
    <subcellularLocation>
        <location evidence="9">Mitochondrion</location>
    </subcellularLocation>
</comment>
<evidence type="ECO:0000256" key="3">
    <source>
        <dbReference type="ARBA" id="ARBA00022642"/>
    </source>
</evidence>
<dbReference type="SUPFAM" id="SSF51905">
    <property type="entry name" value="FAD/NAD(P)-binding domain"/>
    <property type="match status" value="1"/>
</dbReference>
<keyword evidence="12" id="KW-1185">Reference proteome</keyword>
<dbReference type="PRINTS" id="PR00420">
    <property type="entry name" value="RNGMNOXGNASE"/>
</dbReference>
<gene>
    <name evidence="9" type="primary">KMO</name>
    <name evidence="11" type="ORF">MONBRDRAFT_33218</name>
</gene>
<evidence type="ECO:0000256" key="6">
    <source>
        <dbReference type="ARBA" id="ARBA00023002"/>
    </source>
</evidence>
<dbReference type="GO" id="GO:0034354">
    <property type="term" value="P:'de novo' NAD+ biosynthetic process from L-tryptophan"/>
    <property type="evidence" value="ECO:0007669"/>
    <property type="project" value="UniProtKB-UniRule"/>
</dbReference>
<dbReference type="GO" id="GO:0004502">
    <property type="term" value="F:kynurenine 3-monooxygenase activity"/>
    <property type="evidence" value="ECO:0000318"/>
    <property type="project" value="GO_Central"/>
</dbReference>
<dbReference type="InterPro" id="IPR036188">
    <property type="entry name" value="FAD/NAD-bd_sf"/>
</dbReference>
<dbReference type="AlphaFoldDB" id="A9V478"/>
<dbReference type="GO" id="GO:0005741">
    <property type="term" value="C:mitochondrial outer membrane"/>
    <property type="evidence" value="ECO:0000318"/>
    <property type="project" value="GO_Central"/>
</dbReference>
<dbReference type="GO" id="GO:0071949">
    <property type="term" value="F:FAD binding"/>
    <property type="evidence" value="ECO:0007669"/>
    <property type="project" value="InterPro"/>
</dbReference>
<evidence type="ECO:0000256" key="9">
    <source>
        <dbReference type="HAMAP-Rule" id="MF_03018"/>
    </source>
</evidence>
<reference evidence="11 12" key="1">
    <citation type="journal article" date="2008" name="Nature">
        <title>The genome of the choanoflagellate Monosiga brevicollis and the origin of metazoans.</title>
        <authorList>
            <consortium name="JGI Sequencing"/>
            <person name="King N."/>
            <person name="Westbrook M.J."/>
            <person name="Young S.L."/>
            <person name="Kuo A."/>
            <person name="Abedin M."/>
            <person name="Chapman J."/>
            <person name="Fairclough S."/>
            <person name="Hellsten U."/>
            <person name="Isogai Y."/>
            <person name="Letunic I."/>
            <person name="Marr M."/>
            <person name="Pincus D."/>
            <person name="Putnam N."/>
            <person name="Rokas A."/>
            <person name="Wright K.J."/>
            <person name="Zuzow R."/>
            <person name="Dirks W."/>
            <person name="Good M."/>
            <person name="Goodstein D."/>
            <person name="Lemons D."/>
            <person name="Li W."/>
            <person name="Lyons J.B."/>
            <person name="Morris A."/>
            <person name="Nichols S."/>
            <person name="Richter D.J."/>
            <person name="Salamov A."/>
            <person name="Bork P."/>
            <person name="Lim W.A."/>
            <person name="Manning G."/>
            <person name="Miller W.T."/>
            <person name="McGinnis W."/>
            <person name="Shapiro H."/>
            <person name="Tjian R."/>
            <person name="Grigoriev I.V."/>
            <person name="Rokhsar D."/>
        </authorList>
    </citation>
    <scope>NUCLEOTIDE SEQUENCE [LARGE SCALE GENOMIC DNA]</scope>
    <source>
        <strain evidence="12">MX1 / ATCC 50154</strain>
    </source>
</reference>
<evidence type="ECO:0000256" key="7">
    <source>
        <dbReference type="ARBA" id="ARBA00023033"/>
    </source>
</evidence>
<dbReference type="Pfam" id="PF01494">
    <property type="entry name" value="FAD_binding_3"/>
    <property type="match status" value="1"/>
</dbReference>
<sequence length="438" mass="48879">MKVIVVGGGLVGALEAVYMARRGHEVHVYEGRTDIRKEPRYSGLSINLALSVRGIAALREVGVEAEIVNAGIPMHARMIHSHDGQQSSQPYGTQGQAIRSIDRRNLNEHLLSAAEGLPNVHLHFEHKLQRADTKSNTLVFKTPKGEVKATGDLIIGCDGAHSQVRRGLMRSDRVNYQQRYIPHGYKELTIPPGPDGDFQIKANFLHIWPRSTFMMIALPNQDKTFTATLFMPFDKFDSIKTAEDVLELFEAEFPDSIPLIGRERLVKDYFENPTGTLMTVKCDPVGARRTILMGDAAHAVVPFYGQGMNAGFEDCLVFNNLLEKHANDIDAAVADYSRSRVADVHAIADLALYNYVEMRDLVNSRWFLFRKKVDNFLHALMPNTFIPLYTMVTFSQIPYATVVARSKQQAHTIDTALTALAATAVGGAALAAWRYWRL</sequence>
<dbReference type="InParanoid" id="A9V478"/>
<dbReference type="PANTHER" id="PTHR46028:SF2">
    <property type="entry name" value="KYNURENINE 3-MONOOXYGENASE"/>
    <property type="match status" value="1"/>
</dbReference>
<dbReference type="FunCoup" id="A9V478">
    <property type="interactions" value="279"/>
</dbReference>
<comment type="cofactor">
    <cofactor evidence="1 9">
        <name>FAD</name>
        <dbReference type="ChEBI" id="CHEBI:57692"/>
    </cofactor>
</comment>
<evidence type="ECO:0000259" key="10">
    <source>
        <dbReference type="Pfam" id="PF01494"/>
    </source>
</evidence>
<evidence type="ECO:0000256" key="4">
    <source>
        <dbReference type="ARBA" id="ARBA00022827"/>
    </source>
</evidence>
<evidence type="ECO:0000256" key="8">
    <source>
        <dbReference type="ARBA" id="ARBA00047818"/>
    </source>
</evidence>